<dbReference type="PANTHER" id="PTHR46406">
    <property type="entry name" value="NITRIC OXIDE-ASSOCIATED PROTEIN 1"/>
    <property type="match status" value="1"/>
</dbReference>
<feature type="domain" description="G" evidence="2">
    <location>
        <begin position="427"/>
        <end position="478"/>
    </location>
</feature>
<dbReference type="Gene3D" id="3.40.50.300">
    <property type="entry name" value="P-loop containing nucleotide triphosphate hydrolases"/>
    <property type="match status" value="1"/>
</dbReference>
<evidence type="ECO:0000313" key="3">
    <source>
        <dbReference type="EMBL" id="KAB7501775.1"/>
    </source>
</evidence>
<dbReference type="GO" id="GO:0005525">
    <property type="term" value="F:GTP binding"/>
    <property type="evidence" value="ECO:0007669"/>
    <property type="project" value="InterPro"/>
</dbReference>
<dbReference type="OrthoDB" id="1696305at2759"/>
<accession>A0A5N5T9L1</accession>
<dbReference type="CDD" id="cd01855">
    <property type="entry name" value="YqeH"/>
    <property type="match status" value="1"/>
</dbReference>
<sequence length="765" mass="86719">MAFFRQNFIKKLLSLPDSNFKLSLGVLRPYMCKKESLPLIKILNAEDYNPYSKEFEEILNCYKDKRIIYNCIVDKYKPKLPSYKEKEIFEKIKRRKSIESYNYSIPLIVEKLKNIKDVSNDDQSNKTNANFENENSYYNKKEQFPFAKYENMKLGDIKKERALDIKKGNATKNTKESYKDDSSSVREDIDMRLKTYNENKDKVSEFSQMSLPDEELSYKVYKDTLLTDLQSSEEVKNEDGGSYFGTSNPEIPKSSVPCGGCGSYLHCQDEGLPGYMPNEEFTGKSNRELRSMLCQRCYFLREHKAALNVRVSPDIYEEALKPIADSHALVIVVVDLFDTPCSVWPEIHNLIGKKRPVVVVGNKVDLLPIDNVQYLRTIRNSLIHSIRETSLGKTNLTHVCVISAKTGFGVEDLISNIQVKWGVKGDIYILGCTNAGKSTLFNAFLGSDMCKVQASSLIRRATASPWPGTTLNLLKFPLMRPSGHKLFSRKQRLEKEKGKQNPTVLPRTRSDEGKKTLTLSGHVGQTFSINPLLDSKTPEPFAINPFVIPKLPKESIGILEKDKEYRDSKWCFDTPGTVQPDQFLGLLTHEELLDVLPRKTIQPRSFSLRNSQSLFLGGLVRLDLLYSSSLPVRMTVCCSSNIPVTIVRTSDASDIYRSLIGSSLFSVPRGSEERLKKWPCLKPTNVRIKGMADRSSADIVLSSAGFICVTSEANEDIDFRAWTPGGRGVHVRTVPMLPFASKLIGKRIKKSPMYHRREAVTVHYS</sequence>
<dbReference type="InterPro" id="IPR006073">
    <property type="entry name" value="GTP-bd"/>
</dbReference>
<proteinExistence type="predicted"/>
<keyword evidence="4" id="KW-1185">Reference proteome</keyword>
<feature type="region of interest" description="Disordered" evidence="1">
    <location>
        <begin position="490"/>
        <end position="512"/>
    </location>
</feature>
<dbReference type="InterPro" id="IPR027417">
    <property type="entry name" value="P-loop_NTPase"/>
</dbReference>
<dbReference type="EMBL" id="SEYY01009551">
    <property type="protein sequence ID" value="KAB7501775.1"/>
    <property type="molecule type" value="Genomic_DNA"/>
</dbReference>
<organism evidence="3 4">
    <name type="scientific">Armadillidium nasatum</name>
    <dbReference type="NCBI Taxonomy" id="96803"/>
    <lineage>
        <taxon>Eukaryota</taxon>
        <taxon>Metazoa</taxon>
        <taxon>Ecdysozoa</taxon>
        <taxon>Arthropoda</taxon>
        <taxon>Crustacea</taxon>
        <taxon>Multicrustacea</taxon>
        <taxon>Malacostraca</taxon>
        <taxon>Eumalacostraca</taxon>
        <taxon>Peracarida</taxon>
        <taxon>Isopoda</taxon>
        <taxon>Oniscidea</taxon>
        <taxon>Crinocheta</taxon>
        <taxon>Armadillidiidae</taxon>
        <taxon>Armadillidium</taxon>
    </lineage>
</organism>
<protein>
    <submittedName>
        <fullName evidence="3">Nitric oxide-associated protein 1</fullName>
    </submittedName>
</protein>
<dbReference type="Pfam" id="PF01926">
    <property type="entry name" value="MMR_HSR1"/>
    <property type="match status" value="1"/>
</dbReference>
<dbReference type="Proteomes" id="UP000326759">
    <property type="component" value="Unassembled WGS sequence"/>
</dbReference>
<reference evidence="3 4" key="1">
    <citation type="journal article" date="2019" name="PLoS Biol.">
        <title>Sex chromosomes control vertical transmission of feminizing Wolbachia symbionts in an isopod.</title>
        <authorList>
            <person name="Becking T."/>
            <person name="Chebbi M.A."/>
            <person name="Giraud I."/>
            <person name="Moumen B."/>
            <person name="Laverre T."/>
            <person name="Caubet Y."/>
            <person name="Peccoud J."/>
            <person name="Gilbert C."/>
            <person name="Cordaux R."/>
        </authorList>
    </citation>
    <scope>NUCLEOTIDE SEQUENCE [LARGE SCALE GENOMIC DNA]</scope>
    <source>
        <strain evidence="3">ANa2</strain>
        <tissue evidence="3">Whole body excluding digestive tract and cuticle</tissue>
    </source>
</reference>
<evidence type="ECO:0000259" key="2">
    <source>
        <dbReference type="Pfam" id="PF01926"/>
    </source>
</evidence>
<name>A0A5N5T9L1_9CRUS</name>
<evidence type="ECO:0000313" key="4">
    <source>
        <dbReference type="Proteomes" id="UP000326759"/>
    </source>
</evidence>
<evidence type="ECO:0000256" key="1">
    <source>
        <dbReference type="SAM" id="MobiDB-lite"/>
    </source>
</evidence>
<gene>
    <name evidence="3" type="primary">Noa1</name>
    <name evidence="3" type="ORF">Anas_12844</name>
</gene>
<dbReference type="AlphaFoldDB" id="A0A5N5T9L1"/>
<comment type="caution">
    <text evidence="3">The sequence shown here is derived from an EMBL/GenBank/DDBJ whole genome shotgun (WGS) entry which is preliminary data.</text>
</comment>
<dbReference type="PANTHER" id="PTHR46406:SF1">
    <property type="entry name" value="NITRIC OXIDE-ASSOCIATED PROTEIN 1"/>
    <property type="match status" value="1"/>
</dbReference>
<dbReference type="InterPro" id="IPR052807">
    <property type="entry name" value="Mito_transl_resp_regulator"/>
</dbReference>
<dbReference type="SUPFAM" id="SSF52540">
    <property type="entry name" value="P-loop containing nucleoside triphosphate hydrolases"/>
    <property type="match status" value="1"/>
</dbReference>